<protein>
    <recommendedName>
        <fullName evidence="3">Phage protein</fullName>
    </recommendedName>
</protein>
<name>B1C5U6_9FIRM</name>
<dbReference type="HOGENOM" id="CLU_2299834_0_0_9"/>
<evidence type="ECO:0000313" key="1">
    <source>
        <dbReference type="EMBL" id="EDS73515.1"/>
    </source>
</evidence>
<keyword evidence="2" id="KW-1185">Reference proteome</keyword>
<dbReference type="Proteomes" id="UP000005178">
    <property type="component" value="Unassembled WGS sequence"/>
</dbReference>
<reference evidence="1" key="2">
    <citation type="submission" date="2013-08" db="EMBL/GenBank/DDBJ databases">
        <title>Draft genome sequence of Anaerofustis stercorihominis (DSM 17244).</title>
        <authorList>
            <person name="Sudarsanam P."/>
            <person name="Ley R."/>
            <person name="Guruge J."/>
            <person name="Turnbaugh P.J."/>
            <person name="Mahowald M."/>
            <person name="Liep D."/>
            <person name="Gordon J."/>
        </authorList>
    </citation>
    <scope>NUCLEOTIDE SEQUENCE</scope>
    <source>
        <strain evidence="1">DSM 17244</strain>
    </source>
</reference>
<sequence>MLGVDYDLFWRLTPKRLLPFIKAYEDKEKREIEKNNYLFWINGIYVSHAVANVLAENTKYPDKPFPLFENKDIEESKAEEAELFDAYAAMFNKEFEEKTK</sequence>
<evidence type="ECO:0008006" key="3">
    <source>
        <dbReference type="Google" id="ProtNLM"/>
    </source>
</evidence>
<dbReference type="EMBL" id="ABIL02000003">
    <property type="protein sequence ID" value="EDS73515.1"/>
    <property type="molecule type" value="Genomic_DNA"/>
</dbReference>
<evidence type="ECO:0000313" key="2">
    <source>
        <dbReference type="Proteomes" id="UP000005178"/>
    </source>
</evidence>
<gene>
    <name evidence="1" type="ORF">ANASTE_00084</name>
</gene>
<proteinExistence type="predicted"/>
<dbReference type="AlphaFoldDB" id="B1C5U6"/>
<organism evidence="1 2">
    <name type="scientific">Anaerofustis stercorihominis DSM 17244</name>
    <dbReference type="NCBI Taxonomy" id="445971"/>
    <lineage>
        <taxon>Bacteria</taxon>
        <taxon>Bacillati</taxon>
        <taxon>Bacillota</taxon>
        <taxon>Clostridia</taxon>
        <taxon>Eubacteriales</taxon>
        <taxon>Eubacteriaceae</taxon>
        <taxon>Anaerofustis</taxon>
    </lineage>
</organism>
<accession>B1C5U6</accession>
<reference evidence="1" key="1">
    <citation type="submission" date="2008-01" db="EMBL/GenBank/DDBJ databases">
        <authorList>
            <person name="Fulton L."/>
            <person name="Clifton S."/>
            <person name="Fulton B."/>
            <person name="Xu J."/>
            <person name="Minx P."/>
            <person name="Pepin K.H."/>
            <person name="Johnson M."/>
            <person name="Thiruvilangam P."/>
            <person name="Bhonagiri V."/>
            <person name="Nash W.E."/>
            <person name="Mardis E.R."/>
            <person name="Wilson R.K."/>
        </authorList>
    </citation>
    <scope>NUCLEOTIDE SEQUENCE [LARGE SCALE GENOMIC DNA]</scope>
    <source>
        <strain evidence="1">DSM 17244</strain>
    </source>
</reference>
<comment type="caution">
    <text evidence="1">The sequence shown here is derived from an EMBL/GenBank/DDBJ whole genome shotgun (WGS) entry which is preliminary data.</text>
</comment>